<dbReference type="eggNOG" id="COG0279">
    <property type="taxonomic scope" value="Bacteria"/>
</dbReference>
<dbReference type="Pfam" id="PF13580">
    <property type="entry name" value="SIS_2"/>
    <property type="match status" value="1"/>
</dbReference>
<dbReference type="OrthoDB" id="9781311at2"/>
<organism evidence="2 3">
    <name type="scientific">Eubacterium plexicaudatum ASF492</name>
    <dbReference type="NCBI Taxonomy" id="1235802"/>
    <lineage>
        <taxon>Bacteria</taxon>
        <taxon>Bacillati</taxon>
        <taxon>Bacillota</taxon>
        <taxon>Clostridia</taxon>
        <taxon>Eubacteriales</taxon>
        <taxon>Eubacteriaceae</taxon>
        <taxon>Eubacterium</taxon>
    </lineage>
</organism>
<dbReference type="SUPFAM" id="SSF53697">
    <property type="entry name" value="SIS domain"/>
    <property type="match status" value="1"/>
</dbReference>
<dbReference type="GO" id="GO:0097367">
    <property type="term" value="F:carbohydrate derivative binding"/>
    <property type="evidence" value="ECO:0007669"/>
    <property type="project" value="InterPro"/>
</dbReference>
<dbReference type="STRING" id="1235802.C823_01251"/>
<dbReference type="PROSITE" id="PS51464">
    <property type="entry name" value="SIS"/>
    <property type="match status" value="1"/>
</dbReference>
<dbReference type="HOGENOM" id="CLU_080999_1_0_9"/>
<sequence>MDNCYINELIGKLEATEFWNGTGKLCDNYNEAVQMLLDAFTKHKKNQSQLFFIGNGGSSAIASHMTADFMKNGGMNTYSLYDQAVTTCMGNDYGYEYIFSRPLQFLIREDDLIVAISSSGNSKNIINAVETAKLKKAEIITFTGFEEDNQLKQLGNINVYVPCKKYGIVESIHNLILQQIVDMIMERDGVKF</sequence>
<dbReference type="CDD" id="cd05006">
    <property type="entry name" value="SIS_GmhA"/>
    <property type="match status" value="1"/>
</dbReference>
<dbReference type="EMBL" id="AQFT01000038">
    <property type="protein sequence ID" value="EMZ33970.1"/>
    <property type="molecule type" value="Genomic_DNA"/>
</dbReference>
<reference evidence="2 3" key="1">
    <citation type="journal article" date="2014" name="Genome Announc.">
        <title>Draft genome sequences of the altered schaedler flora, a defined bacterial community from gnotobiotic mice.</title>
        <authorList>
            <person name="Wannemuehler M.J."/>
            <person name="Overstreet A.M."/>
            <person name="Ward D.V."/>
            <person name="Phillips G.J."/>
        </authorList>
    </citation>
    <scope>NUCLEOTIDE SEQUENCE [LARGE SCALE GENOMIC DNA]</scope>
    <source>
        <strain evidence="2 3">ASF492</strain>
    </source>
</reference>
<proteinExistence type="predicted"/>
<dbReference type="Proteomes" id="UP000012589">
    <property type="component" value="Unassembled WGS sequence"/>
</dbReference>
<dbReference type="PATRIC" id="fig|1235802.3.peg.1338"/>
<dbReference type="InterPro" id="IPR050099">
    <property type="entry name" value="SIS_GmhA/DiaA_subfam"/>
</dbReference>
<dbReference type="PANTHER" id="PTHR30390:SF7">
    <property type="entry name" value="PHOSPHOHEPTOSE ISOMERASE"/>
    <property type="match status" value="1"/>
</dbReference>
<dbReference type="InterPro" id="IPR046348">
    <property type="entry name" value="SIS_dom_sf"/>
</dbReference>
<keyword evidence="3" id="KW-1185">Reference proteome</keyword>
<dbReference type="InterPro" id="IPR035461">
    <property type="entry name" value="GmhA/DiaA"/>
</dbReference>
<comment type="caution">
    <text evidence="2">The sequence shown here is derived from an EMBL/GenBank/DDBJ whole genome shotgun (WGS) entry which is preliminary data.</text>
</comment>
<name>N2B6G7_9FIRM</name>
<dbReference type="InterPro" id="IPR001347">
    <property type="entry name" value="SIS_dom"/>
</dbReference>
<dbReference type="PANTHER" id="PTHR30390">
    <property type="entry name" value="SEDOHEPTULOSE 7-PHOSPHATE ISOMERASE / DNAA INITIATOR-ASSOCIATING FACTOR FOR REPLICATION INITIATION"/>
    <property type="match status" value="1"/>
</dbReference>
<gene>
    <name evidence="2" type="ORF">C823_01251</name>
</gene>
<evidence type="ECO:0000313" key="3">
    <source>
        <dbReference type="Proteomes" id="UP000012589"/>
    </source>
</evidence>
<dbReference type="Gene3D" id="3.40.50.10490">
    <property type="entry name" value="Glucose-6-phosphate isomerase like protein, domain 1"/>
    <property type="match status" value="1"/>
</dbReference>
<evidence type="ECO:0000313" key="2">
    <source>
        <dbReference type="EMBL" id="EMZ33970.1"/>
    </source>
</evidence>
<protein>
    <recommendedName>
        <fullName evidence="1">SIS domain-containing protein</fullName>
    </recommendedName>
</protein>
<dbReference type="GO" id="GO:1901135">
    <property type="term" value="P:carbohydrate derivative metabolic process"/>
    <property type="evidence" value="ECO:0007669"/>
    <property type="project" value="InterPro"/>
</dbReference>
<evidence type="ECO:0000259" key="1">
    <source>
        <dbReference type="PROSITE" id="PS51464"/>
    </source>
</evidence>
<feature type="domain" description="SIS" evidence="1">
    <location>
        <begin position="36"/>
        <end position="190"/>
    </location>
</feature>
<accession>N2B6G7</accession>
<dbReference type="AlphaFoldDB" id="N2B6G7"/>